<evidence type="ECO:0000256" key="15">
    <source>
        <dbReference type="PIRSR" id="PIRSR605511-2"/>
    </source>
</evidence>
<keyword evidence="15" id="KW-0862">Zinc</keyword>
<dbReference type="EMBL" id="JACBAZ010000002">
    <property type="protein sequence ID" value="NWK54953.1"/>
    <property type="molecule type" value="Genomic_DNA"/>
</dbReference>
<dbReference type="InterPro" id="IPR005511">
    <property type="entry name" value="SMP-30"/>
</dbReference>
<evidence type="ECO:0000256" key="4">
    <source>
        <dbReference type="ARBA" id="ARBA00001946"/>
    </source>
</evidence>
<dbReference type="EC" id="3.1.1.17" evidence="7"/>
<evidence type="ECO:0000256" key="11">
    <source>
        <dbReference type="ARBA" id="ARBA00022801"/>
    </source>
</evidence>
<evidence type="ECO:0000256" key="5">
    <source>
        <dbReference type="ARBA" id="ARBA00004496"/>
    </source>
</evidence>
<dbReference type="AlphaFoldDB" id="A0A851GBG6"/>
<evidence type="ECO:0000256" key="13">
    <source>
        <dbReference type="ARBA" id="ARBA00032464"/>
    </source>
</evidence>
<dbReference type="Gene3D" id="2.120.10.30">
    <property type="entry name" value="TolB, C-terminal domain"/>
    <property type="match status" value="1"/>
</dbReference>
<evidence type="ECO:0000313" key="18">
    <source>
        <dbReference type="Proteomes" id="UP000557872"/>
    </source>
</evidence>
<feature type="binding site" evidence="15">
    <location>
        <position position="103"/>
    </location>
    <ligand>
        <name>substrate</name>
    </ligand>
</feature>
<dbReference type="PRINTS" id="PR01790">
    <property type="entry name" value="SMP30FAMILY"/>
</dbReference>
<name>A0A851GBG6_9BACT</name>
<evidence type="ECO:0000256" key="1">
    <source>
        <dbReference type="ARBA" id="ARBA00001589"/>
    </source>
</evidence>
<feature type="active site" description="Proton donor/acceptor" evidence="14">
    <location>
        <position position="199"/>
    </location>
</feature>
<keyword evidence="10 15" id="KW-0479">Metal-binding</keyword>
<comment type="cofactor">
    <cofactor evidence="3">
        <name>Mn(2+)</name>
        <dbReference type="ChEBI" id="CHEBI:29035"/>
    </cofactor>
</comment>
<reference evidence="17 18" key="1">
    <citation type="submission" date="2020-07" db="EMBL/GenBank/DDBJ databases">
        <title>Roseicoccus Jingziensis gen. nov., sp. nov., isolated from coastal seawater.</title>
        <authorList>
            <person name="Feng X."/>
        </authorList>
    </citation>
    <scope>NUCLEOTIDE SEQUENCE [LARGE SCALE GENOMIC DNA]</scope>
    <source>
        <strain evidence="17 18">N1E253</strain>
    </source>
</reference>
<keyword evidence="11" id="KW-0378">Hydrolase</keyword>
<gene>
    <name evidence="17" type="ORF">HW115_04990</name>
</gene>
<sequence length="303" mass="33624">MQIHQTAFTTLPAPASQLGESGAWWKGAFYWVDILGKTIWKWDPQTQETCKRDVSSPIGTIHPIAEEQDQLIIALQHAICRFSFADGKTHHLTNLESDIPNNRANDGKCDPSGRFWVGTMDMDATPHCGNLYRMEKDHSLTRMVSNVSISNGIAWSNDTMYYIDTLTSIVEAFDYDNATGTISNRRPICKIPTDLGYPDGMNIDAEGKLWVALWGGSAVARIDPTPGKITDLYRLPTSQITNCTFGGDDLQDLYITTAKEGLSEEQLAAQPLAGKVFIIRTTAKGKRIPPKSLNAQNHEHQNL</sequence>
<feature type="binding site" evidence="15">
    <location>
        <position position="20"/>
    </location>
    <ligand>
        <name>a divalent metal cation</name>
        <dbReference type="ChEBI" id="CHEBI:60240"/>
    </ligand>
</feature>
<accession>A0A851GBG6</accession>
<evidence type="ECO:0000256" key="6">
    <source>
        <dbReference type="ARBA" id="ARBA00008853"/>
    </source>
</evidence>
<dbReference type="Proteomes" id="UP000557872">
    <property type="component" value="Unassembled WGS sequence"/>
</dbReference>
<dbReference type="PANTHER" id="PTHR10907:SF47">
    <property type="entry name" value="REGUCALCIN"/>
    <property type="match status" value="1"/>
</dbReference>
<feature type="domain" description="SMP-30/Gluconolactonase/LRE-like region" evidence="16">
    <location>
        <begin position="18"/>
        <end position="258"/>
    </location>
</feature>
<evidence type="ECO:0000256" key="12">
    <source>
        <dbReference type="ARBA" id="ARBA00022837"/>
    </source>
</evidence>
<dbReference type="GO" id="GO:0005737">
    <property type="term" value="C:cytoplasm"/>
    <property type="evidence" value="ECO:0007669"/>
    <property type="project" value="UniProtKB-SubCell"/>
</dbReference>
<dbReference type="PRINTS" id="PR01791">
    <property type="entry name" value="REGUCALCIN"/>
</dbReference>
<organism evidence="17 18">
    <name type="scientific">Oceaniferula marina</name>
    <dbReference type="NCBI Taxonomy" id="2748318"/>
    <lineage>
        <taxon>Bacteria</taxon>
        <taxon>Pseudomonadati</taxon>
        <taxon>Verrucomicrobiota</taxon>
        <taxon>Verrucomicrobiia</taxon>
        <taxon>Verrucomicrobiales</taxon>
        <taxon>Verrucomicrobiaceae</taxon>
        <taxon>Oceaniferula</taxon>
    </lineage>
</organism>
<evidence type="ECO:0000256" key="2">
    <source>
        <dbReference type="ARBA" id="ARBA00001913"/>
    </source>
</evidence>
<evidence type="ECO:0000313" key="17">
    <source>
        <dbReference type="EMBL" id="NWK54953.1"/>
    </source>
</evidence>
<comment type="catalytic activity">
    <reaction evidence="1">
        <text>D-glucono-1,5-lactone + H2O = D-gluconate + H(+)</text>
        <dbReference type="Rhea" id="RHEA:10440"/>
        <dbReference type="ChEBI" id="CHEBI:15377"/>
        <dbReference type="ChEBI" id="CHEBI:15378"/>
        <dbReference type="ChEBI" id="CHEBI:16217"/>
        <dbReference type="ChEBI" id="CHEBI:18391"/>
        <dbReference type="EC" id="3.1.1.17"/>
    </reaction>
</comment>
<dbReference type="GO" id="GO:0019853">
    <property type="term" value="P:L-ascorbic acid biosynthetic process"/>
    <property type="evidence" value="ECO:0007669"/>
    <property type="project" value="TreeGrafter"/>
</dbReference>
<evidence type="ECO:0000256" key="14">
    <source>
        <dbReference type="PIRSR" id="PIRSR605511-1"/>
    </source>
</evidence>
<dbReference type="RefSeq" id="WP_178931499.1">
    <property type="nucleotide sequence ID" value="NZ_JACBAZ010000002.1"/>
</dbReference>
<dbReference type="GO" id="GO:0005509">
    <property type="term" value="F:calcium ion binding"/>
    <property type="evidence" value="ECO:0007669"/>
    <property type="project" value="InterPro"/>
</dbReference>
<feature type="binding site" evidence="15">
    <location>
        <position position="151"/>
    </location>
    <ligand>
        <name>a divalent metal cation</name>
        <dbReference type="ChEBI" id="CHEBI:60240"/>
    </ligand>
</feature>
<comment type="subcellular location">
    <subcellularLocation>
        <location evidence="5">Cytoplasm</location>
    </subcellularLocation>
</comment>
<protein>
    <recommendedName>
        <fullName evidence="8">Regucalcin</fullName>
        <ecNumber evidence="7">3.1.1.17</ecNumber>
    </recommendedName>
    <alternativeName>
        <fullName evidence="13">Gluconolactonase</fullName>
    </alternativeName>
</protein>
<dbReference type="SUPFAM" id="SSF63829">
    <property type="entry name" value="Calcium-dependent phosphotriesterase"/>
    <property type="match status" value="1"/>
</dbReference>
<evidence type="ECO:0000259" key="16">
    <source>
        <dbReference type="Pfam" id="PF08450"/>
    </source>
</evidence>
<dbReference type="InterPro" id="IPR008367">
    <property type="entry name" value="Regucalcin"/>
</dbReference>
<dbReference type="InterPro" id="IPR011042">
    <property type="entry name" value="6-blade_b-propeller_TolB-like"/>
</dbReference>
<comment type="cofactor">
    <cofactor evidence="4">
        <name>Mg(2+)</name>
        <dbReference type="ChEBI" id="CHEBI:18420"/>
    </cofactor>
</comment>
<evidence type="ECO:0000256" key="10">
    <source>
        <dbReference type="ARBA" id="ARBA00022723"/>
    </source>
</evidence>
<feature type="binding site" evidence="15">
    <location>
        <position position="105"/>
    </location>
    <ligand>
        <name>substrate</name>
    </ligand>
</feature>
<keyword evidence="18" id="KW-1185">Reference proteome</keyword>
<evidence type="ECO:0000256" key="9">
    <source>
        <dbReference type="ARBA" id="ARBA00022490"/>
    </source>
</evidence>
<keyword evidence="12" id="KW-0106">Calcium</keyword>
<evidence type="ECO:0000256" key="3">
    <source>
        <dbReference type="ARBA" id="ARBA00001936"/>
    </source>
</evidence>
<dbReference type="Pfam" id="PF08450">
    <property type="entry name" value="SGL"/>
    <property type="match status" value="1"/>
</dbReference>
<dbReference type="InterPro" id="IPR013658">
    <property type="entry name" value="SGL"/>
</dbReference>
<dbReference type="GO" id="GO:0004341">
    <property type="term" value="F:gluconolactonase activity"/>
    <property type="evidence" value="ECO:0007669"/>
    <property type="project" value="UniProtKB-EC"/>
</dbReference>
<evidence type="ECO:0000256" key="7">
    <source>
        <dbReference type="ARBA" id="ARBA00013227"/>
    </source>
</evidence>
<feature type="binding site" evidence="15">
    <location>
        <position position="199"/>
    </location>
    <ligand>
        <name>a divalent metal cation</name>
        <dbReference type="ChEBI" id="CHEBI:60240"/>
    </ligand>
</feature>
<comment type="similarity">
    <text evidence="6">Belongs to the SMP-30/CGR1 family.</text>
</comment>
<dbReference type="PANTHER" id="PTHR10907">
    <property type="entry name" value="REGUCALCIN"/>
    <property type="match status" value="1"/>
</dbReference>
<comment type="caution">
    <text evidence="17">The sequence shown here is derived from an EMBL/GenBank/DDBJ whole genome shotgun (WGS) entry which is preliminary data.</text>
</comment>
<comment type="cofactor">
    <cofactor evidence="15">
        <name>Zn(2+)</name>
        <dbReference type="ChEBI" id="CHEBI:29105"/>
    </cofactor>
    <text evidence="15">Binds 1 divalent metal cation per subunit.</text>
</comment>
<feature type="binding site" evidence="15">
    <location>
        <position position="123"/>
    </location>
    <ligand>
        <name>substrate</name>
    </ligand>
</feature>
<comment type="cofactor">
    <cofactor evidence="2">
        <name>Ca(2+)</name>
        <dbReference type="ChEBI" id="CHEBI:29108"/>
    </cofactor>
</comment>
<evidence type="ECO:0000256" key="8">
    <source>
        <dbReference type="ARBA" id="ARBA00016808"/>
    </source>
</evidence>
<keyword evidence="9" id="KW-0963">Cytoplasm</keyword>
<proteinExistence type="inferred from homology"/>
<dbReference type="GO" id="GO:0030234">
    <property type="term" value="F:enzyme regulator activity"/>
    <property type="evidence" value="ECO:0007669"/>
    <property type="project" value="InterPro"/>
</dbReference>